<organism evidence="2 3">
    <name type="scientific">Elaeophora elaphi</name>
    <dbReference type="NCBI Taxonomy" id="1147741"/>
    <lineage>
        <taxon>Eukaryota</taxon>
        <taxon>Metazoa</taxon>
        <taxon>Ecdysozoa</taxon>
        <taxon>Nematoda</taxon>
        <taxon>Chromadorea</taxon>
        <taxon>Rhabditida</taxon>
        <taxon>Spirurina</taxon>
        <taxon>Spiruromorpha</taxon>
        <taxon>Filarioidea</taxon>
        <taxon>Onchocercidae</taxon>
        <taxon>Elaeophora</taxon>
    </lineage>
</organism>
<reference evidence="3" key="1">
    <citation type="submission" date="2017-02" db="UniProtKB">
        <authorList>
            <consortium name="WormBaseParasite"/>
        </authorList>
    </citation>
    <scope>IDENTIFICATION</scope>
</reference>
<accession>A0A0R3RJW3</accession>
<evidence type="ECO:0000256" key="1">
    <source>
        <dbReference type="SAM" id="SignalP"/>
    </source>
</evidence>
<proteinExistence type="predicted"/>
<feature type="signal peptide" evidence="1">
    <location>
        <begin position="1"/>
        <end position="17"/>
    </location>
</feature>
<evidence type="ECO:0000313" key="2">
    <source>
        <dbReference type="Proteomes" id="UP000050640"/>
    </source>
</evidence>
<sequence length="139" mass="14555">MFRTVFIFAISLSHLCAQVYLPGFPSTGPVSPYIGSIPALVNAKTYDQILQKIKGPATNYSNGFFWPSPPALIAEVLEKDILQSSGLAGLGLGGLGLSNLGLDLSNINPISLLKNPLNLGFTGGVQVIQIPLSPSSSSL</sequence>
<evidence type="ECO:0000313" key="3">
    <source>
        <dbReference type="WBParaSite" id="EEL_0000177201-mRNA-1"/>
    </source>
</evidence>
<keyword evidence="1" id="KW-0732">Signal</keyword>
<keyword evidence="2" id="KW-1185">Reference proteome</keyword>
<dbReference type="Proteomes" id="UP000050640">
    <property type="component" value="Unplaced"/>
</dbReference>
<dbReference type="WBParaSite" id="EEL_0000177201-mRNA-1">
    <property type="protein sequence ID" value="EEL_0000177201-mRNA-1"/>
    <property type="gene ID" value="EEL_0000177201"/>
</dbReference>
<dbReference type="AlphaFoldDB" id="A0A0R3RJW3"/>
<feature type="chain" id="PRO_5006447573" evidence="1">
    <location>
        <begin position="18"/>
        <end position="139"/>
    </location>
</feature>
<protein>
    <submittedName>
        <fullName evidence="3">Secreted protein</fullName>
    </submittedName>
</protein>
<name>A0A0R3RJW3_9BILA</name>